<sequence length="103" mass="11082">MEDTTHDADYDSPTYTSQVDWSAERPPSSVVVSLIADVEDVHPVELEPLHSTIDPGALDRLFAPTTIETDRTSGHVAFAFEGYHVTIHGDGGVTAKAIGCESK</sequence>
<reference evidence="4" key="1">
    <citation type="submission" date="2016-10" db="EMBL/GenBank/DDBJ databases">
        <authorList>
            <person name="Varghese N."/>
            <person name="Submissions S."/>
        </authorList>
    </citation>
    <scope>NUCLEOTIDE SEQUENCE [LARGE SCALE GENOMIC DNA]</scope>
    <source>
        <strain evidence="4">CGMCC 1.7738</strain>
    </source>
</reference>
<organism evidence="3 4">
    <name type="scientific">Halogranum rubrum</name>
    <dbReference type="NCBI Taxonomy" id="553466"/>
    <lineage>
        <taxon>Archaea</taxon>
        <taxon>Methanobacteriati</taxon>
        <taxon>Methanobacteriota</taxon>
        <taxon>Stenosarchaea group</taxon>
        <taxon>Halobacteria</taxon>
        <taxon>Halobacteriales</taxon>
        <taxon>Haloferacaceae</taxon>
    </lineage>
</organism>
<evidence type="ECO:0000259" key="2">
    <source>
        <dbReference type="Pfam" id="PF18545"/>
    </source>
</evidence>
<keyword evidence="4" id="KW-1185">Reference proteome</keyword>
<dbReference type="EMBL" id="FOTC01000008">
    <property type="protein sequence ID" value="SFL54433.1"/>
    <property type="molecule type" value="Genomic_DNA"/>
</dbReference>
<accession>A0A1I4IKA6</accession>
<dbReference type="STRING" id="553466.SAMN04487950_4151"/>
<feature type="region of interest" description="Disordered" evidence="1">
    <location>
        <begin position="1"/>
        <end position="22"/>
    </location>
</feature>
<evidence type="ECO:0000256" key="1">
    <source>
        <dbReference type="SAM" id="MobiDB-lite"/>
    </source>
</evidence>
<dbReference type="RefSeq" id="WP_177197719.1">
    <property type="nucleotide sequence ID" value="NZ_FOTC01000008.1"/>
</dbReference>
<dbReference type="Proteomes" id="UP000199607">
    <property type="component" value="Unassembled WGS sequence"/>
</dbReference>
<dbReference type="InterPro" id="IPR040624">
    <property type="entry name" value="HalOD1"/>
</dbReference>
<evidence type="ECO:0000313" key="3">
    <source>
        <dbReference type="EMBL" id="SFL54433.1"/>
    </source>
</evidence>
<gene>
    <name evidence="3" type="ORF">SAMN04487950_4151</name>
</gene>
<proteinExistence type="predicted"/>
<dbReference type="Pfam" id="PF18545">
    <property type="entry name" value="HalOD1"/>
    <property type="match status" value="1"/>
</dbReference>
<name>A0A1I4IKA6_9EURY</name>
<feature type="domain" description="Halobacterial output" evidence="2">
    <location>
        <begin position="24"/>
        <end position="94"/>
    </location>
</feature>
<evidence type="ECO:0000313" key="4">
    <source>
        <dbReference type="Proteomes" id="UP000199607"/>
    </source>
</evidence>
<dbReference type="AlphaFoldDB" id="A0A1I4IKA6"/>
<protein>
    <recommendedName>
        <fullName evidence="2">Halobacterial output domain-containing protein</fullName>
    </recommendedName>
</protein>